<dbReference type="Gene3D" id="2.10.70.100">
    <property type="match status" value="1"/>
</dbReference>
<dbReference type="SUPFAM" id="SSF55785">
    <property type="entry name" value="PYP-like sensor domain (PAS domain)"/>
    <property type="match status" value="6"/>
</dbReference>
<comment type="catalytic activity">
    <reaction evidence="1">
        <text>ATP + protein L-histidine = ADP + protein N-phospho-L-histidine.</text>
        <dbReference type="EC" id="2.7.13.3"/>
    </reaction>
</comment>
<feature type="domain" description="PAC" evidence="10">
    <location>
        <begin position="618"/>
        <end position="670"/>
    </location>
</feature>
<dbReference type="Pfam" id="PF00072">
    <property type="entry name" value="Response_reg"/>
    <property type="match status" value="1"/>
</dbReference>
<dbReference type="RefSeq" id="WP_152101086.1">
    <property type="nucleotide sequence ID" value="NZ_AP021861.1"/>
</dbReference>
<dbReference type="Gene3D" id="1.10.287.130">
    <property type="match status" value="1"/>
</dbReference>
<evidence type="ECO:0000313" key="12">
    <source>
        <dbReference type="Proteomes" id="UP000326837"/>
    </source>
</evidence>
<dbReference type="NCBIfam" id="TIGR00229">
    <property type="entry name" value="sensory_box"/>
    <property type="match status" value="6"/>
</dbReference>
<dbReference type="InterPro" id="IPR001610">
    <property type="entry name" value="PAC"/>
</dbReference>
<protein>
    <recommendedName>
        <fullName evidence="2">histidine kinase</fullName>
        <ecNumber evidence="2">2.7.13.3</ecNumber>
    </recommendedName>
</protein>
<dbReference type="PANTHER" id="PTHR43304">
    <property type="entry name" value="PHYTOCHROME-LIKE PROTEIN CPH1"/>
    <property type="match status" value="1"/>
</dbReference>
<dbReference type="Gene3D" id="3.30.450.20">
    <property type="entry name" value="PAS domain"/>
    <property type="match status" value="6"/>
</dbReference>
<dbReference type="CDD" id="cd00082">
    <property type="entry name" value="HisKA"/>
    <property type="match status" value="1"/>
</dbReference>
<feature type="domain" description="PAC" evidence="10">
    <location>
        <begin position="241"/>
        <end position="293"/>
    </location>
</feature>
<dbReference type="InterPro" id="IPR013655">
    <property type="entry name" value="PAS_fold_3"/>
</dbReference>
<evidence type="ECO:0000259" key="7">
    <source>
        <dbReference type="PROSITE" id="PS50109"/>
    </source>
</evidence>
<dbReference type="InterPro" id="IPR003594">
    <property type="entry name" value="HATPase_dom"/>
</dbReference>
<dbReference type="InterPro" id="IPR005467">
    <property type="entry name" value="His_kinase_dom"/>
</dbReference>
<dbReference type="CDD" id="cd00075">
    <property type="entry name" value="HATPase"/>
    <property type="match status" value="1"/>
</dbReference>
<keyword evidence="4" id="KW-0808">Transferase</keyword>
<dbReference type="InterPro" id="IPR052162">
    <property type="entry name" value="Sensor_kinase/Photoreceptor"/>
</dbReference>
<dbReference type="Pfam" id="PF02518">
    <property type="entry name" value="HATPase_c"/>
    <property type="match status" value="1"/>
</dbReference>
<dbReference type="PROSITE" id="PS50112">
    <property type="entry name" value="PAS"/>
    <property type="match status" value="5"/>
</dbReference>
<name>A0A5K7XM30_9BACT</name>
<evidence type="ECO:0000256" key="1">
    <source>
        <dbReference type="ARBA" id="ARBA00000085"/>
    </source>
</evidence>
<dbReference type="Gene3D" id="3.30.565.10">
    <property type="entry name" value="Histidine kinase-like ATPase, C-terminal domain"/>
    <property type="match status" value="1"/>
</dbReference>
<feature type="domain" description="PAS" evidence="9">
    <location>
        <begin position="165"/>
        <end position="237"/>
    </location>
</feature>
<evidence type="ECO:0000256" key="5">
    <source>
        <dbReference type="ARBA" id="ARBA00022777"/>
    </source>
</evidence>
<dbReference type="InterPro" id="IPR000700">
    <property type="entry name" value="PAS-assoc_C"/>
</dbReference>
<dbReference type="SUPFAM" id="SSF55874">
    <property type="entry name" value="ATPase domain of HSP90 chaperone/DNA topoisomerase II/histidine kinase"/>
    <property type="match status" value="1"/>
</dbReference>
<dbReference type="InterPro" id="IPR036890">
    <property type="entry name" value="HATPase_C_sf"/>
</dbReference>
<accession>A0A5K7XM30</accession>
<dbReference type="FunFam" id="3.30.450.20:FF:000099">
    <property type="entry name" value="Sensory box sensor histidine kinase"/>
    <property type="match status" value="3"/>
</dbReference>
<feature type="domain" description="Response regulatory" evidence="8">
    <location>
        <begin position="1174"/>
        <end position="1291"/>
    </location>
</feature>
<reference evidence="12" key="1">
    <citation type="submission" date="2019-10" db="EMBL/GenBank/DDBJ databases">
        <title>Lacipirellula parvula gen. nov., sp. nov., representing a lineage of planctomycetes widespread in freshwater anoxic habitats, and description of the family Lacipirellulaceae.</title>
        <authorList>
            <person name="Dedysh S.N."/>
            <person name="Kulichevskaya I.S."/>
            <person name="Beletsky A.V."/>
            <person name="Rakitin A.L."/>
            <person name="Mardanov A.V."/>
            <person name="Ivanova A.A."/>
            <person name="Saltykova V.X."/>
            <person name="Rijpstra W.I.C."/>
            <person name="Sinninghe Damste J.S."/>
            <person name="Ravin N.V."/>
        </authorList>
    </citation>
    <scope>NUCLEOTIDE SEQUENCE [LARGE SCALE GENOMIC DNA]</scope>
    <source>
        <strain evidence="12">PX69</strain>
    </source>
</reference>
<keyword evidence="12" id="KW-1185">Reference proteome</keyword>
<dbReference type="InterPro" id="IPR011006">
    <property type="entry name" value="CheY-like_superfamily"/>
</dbReference>
<dbReference type="EMBL" id="AP021861">
    <property type="protein sequence ID" value="BBO35786.1"/>
    <property type="molecule type" value="Genomic_DNA"/>
</dbReference>
<dbReference type="FunFam" id="3.30.565.10:FF:000006">
    <property type="entry name" value="Sensor histidine kinase WalK"/>
    <property type="match status" value="1"/>
</dbReference>
<dbReference type="KEGG" id="lpav:PLANPX_5398"/>
<dbReference type="Proteomes" id="UP000326837">
    <property type="component" value="Chromosome"/>
</dbReference>
<evidence type="ECO:0000313" key="11">
    <source>
        <dbReference type="EMBL" id="BBO35786.1"/>
    </source>
</evidence>
<dbReference type="GO" id="GO:0000155">
    <property type="term" value="F:phosphorelay sensor kinase activity"/>
    <property type="evidence" value="ECO:0007669"/>
    <property type="project" value="InterPro"/>
</dbReference>
<keyword evidence="5" id="KW-0418">Kinase</keyword>
<dbReference type="Pfam" id="PF08447">
    <property type="entry name" value="PAS_3"/>
    <property type="match status" value="5"/>
</dbReference>
<dbReference type="EC" id="2.7.13.3" evidence="2"/>
<organism evidence="11 12">
    <name type="scientific">Lacipirellula parvula</name>
    <dbReference type="NCBI Taxonomy" id="2650471"/>
    <lineage>
        <taxon>Bacteria</taxon>
        <taxon>Pseudomonadati</taxon>
        <taxon>Planctomycetota</taxon>
        <taxon>Planctomycetia</taxon>
        <taxon>Pirellulales</taxon>
        <taxon>Lacipirellulaceae</taxon>
        <taxon>Lacipirellula</taxon>
    </lineage>
</organism>
<dbReference type="SMART" id="SM00086">
    <property type="entry name" value="PAC"/>
    <property type="match status" value="5"/>
</dbReference>
<feature type="domain" description="PAS" evidence="9">
    <location>
        <begin position="797"/>
        <end position="866"/>
    </location>
</feature>
<dbReference type="PROSITE" id="PS50113">
    <property type="entry name" value="PAC"/>
    <property type="match status" value="6"/>
</dbReference>
<feature type="domain" description="PAS" evidence="9">
    <location>
        <begin position="418"/>
        <end position="490"/>
    </location>
</feature>
<dbReference type="SMART" id="SM00387">
    <property type="entry name" value="HATPase_c"/>
    <property type="match status" value="1"/>
</dbReference>
<dbReference type="InterPro" id="IPR035965">
    <property type="entry name" value="PAS-like_dom_sf"/>
</dbReference>
<feature type="domain" description="PAC" evidence="10">
    <location>
        <begin position="869"/>
        <end position="921"/>
    </location>
</feature>
<dbReference type="InterPro" id="IPR004358">
    <property type="entry name" value="Sig_transdc_His_kin-like_C"/>
</dbReference>
<dbReference type="SMART" id="SM00448">
    <property type="entry name" value="REC"/>
    <property type="match status" value="1"/>
</dbReference>
<dbReference type="InterPro" id="IPR013656">
    <property type="entry name" value="PAS_4"/>
</dbReference>
<keyword evidence="3 6" id="KW-0597">Phosphoprotein</keyword>
<sequence length="1293" mass="142480">MNAPLPSDAATPPWGLSALGRQLKAIDWSKHPLGESQAWPVSLRTALHIVLASQRPQAVWWGASFAQLANDRFQSQFADRTKAVGAPATDLWNDVWEVAGDQIFAAMSDSSNAMTPIVIAGVEGRDGAGSLTLLALLNDDGQPGGFLCEWNPLLASATEAELEERELRYRLVAEATGDYIWDWDLETDLVARNAGAETLFGYQSAEIGGDLNWGVNKIHPKDRDGVLRIIKVAIEKGETAWSAEYRFQRADDSYALVSTRGHVIRDSEGKAVRVIGAMRDLTEERQHEQALRDVEQRFRAVTMNAPVAIFIKDLEGRYTLCNPVASQSLGKPRGVIGMTDYDLMPREVADALRAADQQVLTSGEAAEFEETIPQLGVDRHFLAAKFPLRNAAGEIVGVGGVAVDVTDRKQAQQALRESERRLLLATQTGKVGVWAWDIAENRVSWSESLQGIVGVTPADLDPGADGFESLVHPDDRRLVRQALANAVEKDAPLELEFRAQRPSGETIWLFSTGSVIREGGRAVRMLGATLDVTDRKQGEAALRASEERFRTLASHAPVGIFQTDLHGDNMFVNEGWCEMAGLSADEARGKGWMSAIHVDDREAALAGWQQALTEEASSSAEFRFRRPDGAVTWVQGNAVPLRDVNGRRIGYIGTVVDITARKQGEAALRNSELMYRAIGESIDYGIWICDAAGRNIYCSESFLNLVGMTQQECSDTGWTDVLHPDDVEQTIAAWRQCVQSGDAWDVEHRFRGVDGKWHPVLARGVPVRDEHGAIIAWVGINLDISDLKRIESDLRESEARFRSMADNAPVLIWIHGVGGCQYVNKEYMRFVGAELDELQGMNWTRFIHQDEREAFIESYRQAFKLQQAIDAQLRMRRADGEYRWLSVNGTPRFRADGAFLGYVGCSVDITDMKASESALREADRRKDDFLAMLGHELRNPLAGIVTGAQVLAMLNLDQEANEMQAVIARQAAQMSRIVDDLLDVSRIARGKLRLRRQHVNLRELLRDTIDDYRKARLLEQCELQIELPEQDAWVFADSARLAQAFSNLIHNSYKFSDGPNVISVTLHAQAADAVGDAAIVVRDQGIGMTDETLARIFEPFNQADNSLERSRGGLGLGLALTKGLVELHGGGIRAHSDGVGQGAEFTITLPRSTPPQLAQPEPPAKGEELARQERILIVDDRRDALLALNHMLRLDGHMVATAEDGAAAVAKAVEFQPRVVLCDISLPGEMNGYAVCRALRSLPETAAAYLVAVTGYGHDEARRASKEAGFDYHVTKPVGKAALRELLANRPRL</sequence>
<gene>
    <name evidence="11" type="ORF">PLANPX_5398</name>
</gene>
<dbReference type="SMART" id="SM00091">
    <property type="entry name" value="PAS"/>
    <property type="match status" value="6"/>
</dbReference>
<evidence type="ECO:0000259" key="9">
    <source>
        <dbReference type="PROSITE" id="PS50112"/>
    </source>
</evidence>
<dbReference type="PROSITE" id="PS50110">
    <property type="entry name" value="RESPONSE_REGULATORY"/>
    <property type="match status" value="1"/>
</dbReference>
<dbReference type="InterPro" id="IPR036097">
    <property type="entry name" value="HisK_dim/P_sf"/>
</dbReference>
<dbReference type="PROSITE" id="PS50109">
    <property type="entry name" value="HIS_KIN"/>
    <property type="match status" value="1"/>
</dbReference>
<feature type="domain" description="PAC" evidence="10">
    <location>
        <begin position="493"/>
        <end position="544"/>
    </location>
</feature>
<feature type="modified residue" description="4-aspartylphosphate" evidence="6">
    <location>
        <position position="1223"/>
    </location>
</feature>
<dbReference type="SMART" id="SM00388">
    <property type="entry name" value="HisKA"/>
    <property type="match status" value="1"/>
</dbReference>
<proteinExistence type="predicted"/>
<dbReference type="Pfam" id="PF08448">
    <property type="entry name" value="PAS_4"/>
    <property type="match status" value="1"/>
</dbReference>
<feature type="domain" description="Histidine kinase" evidence="7">
    <location>
        <begin position="932"/>
        <end position="1153"/>
    </location>
</feature>
<dbReference type="PRINTS" id="PR00344">
    <property type="entry name" value="BCTRLSENSOR"/>
</dbReference>
<evidence type="ECO:0000256" key="3">
    <source>
        <dbReference type="ARBA" id="ARBA00022553"/>
    </source>
</evidence>
<evidence type="ECO:0000259" key="8">
    <source>
        <dbReference type="PROSITE" id="PS50110"/>
    </source>
</evidence>
<evidence type="ECO:0000256" key="4">
    <source>
        <dbReference type="ARBA" id="ARBA00022679"/>
    </source>
</evidence>
<dbReference type="CDD" id="cd00130">
    <property type="entry name" value="PAS"/>
    <property type="match status" value="6"/>
</dbReference>
<feature type="domain" description="PAC" evidence="10">
    <location>
        <begin position="364"/>
        <end position="417"/>
    </location>
</feature>
<feature type="domain" description="PAS" evidence="9">
    <location>
        <begin position="545"/>
        <end position="615"/>
    </location>
</feature>
<dbReference type="PANTHER" id="PTHR43304:SF1">
    <property type="entry name" value="PAC DOMAIN-CONTAINING PROTEIN"/>
    <property type="match status" value="1"/>
</dbReference>
<dbReference type="InterPro" id="IPR003661">
    <property type="entry name" value="HisK_dim/P_dom"/>
</dbReference>
<evidence type="ECO:0000259" key="10">
    <source>
        <dbReference type="PROSITE" id="PS50113"/>
    </source>
</evidence>
<dbReference type="Gene3D" id="3.40.50.2300">
    <property type="match status" value="1"/>
</dbReference>
<dbReference type="SUPFAM" id="SSF52172">
    <property type="entry name" value="CheY-like"/>
    <property type="match status" value="1"/>
</dbReference>
<dbReference type="InterPro" id="IPR000014">
    <property type="entry name" value="PAS"/>
</dbReference>
<feature type="domain" description="PAC" evidence="10">
    <location>
        <begin position="744"/>
        <end position="796"/>
    </location>
</feature>
<dbReference type="Pfam" id="PF00512">
    <property type="entry name" value="HisKA"/>
    <property type="match status" value="1"/>
</dbReference>
<dbReference type="SUPFAM" id="SSF47384">
    <property type="entry name" value="Homodimeric domain of signal transducing histidine kinase"/>
    <property type="match status" value="1"/>
</dbReference>
<dbReference type="CDD" id="cd17580">
    <property type="entry name" value="REC_2_DhkD-like"/>
    <property type="match status" value="1"/>
</dbReference>
<feature type="domain" description="PAS" evidence="9">
    <location>
        <begin position="671"/>
        <end position="741"/>
    </location>
</feature>
<evidence type="ECO:0000256" key="6">
    <source>
        <dbReference type="PROSITE-ProRule" id="PRU00169"/>
    </source>
</evidence>
<dbReference type="InterPro" id="IPR001789">
    <property type="entry name" value="Sig_transdc_resp-reg_receiver"/>
</dbReference>
<evidence type="ECO:0000256" key="2">
    <source>
        <dbReference type="ARBA" id="ARBA00012438"/>
    </source>
</evidence>